<dbReference type="InterPro" id="IPR050079">
    <property type="entry name" value="DEAD_box_RNA_helicase"/>
</dbReference>
<evidence type="ECO:0000256" key="9">
    <source>
        <dbReference type="ARBA" id="ARBA00047984"/>
    </source>
</evidence>
<dbReference type="Ensembl" id="ENSSAUT00010042466.1">
    <property type="protein sequence ID" value="ENSSAUP00010040307.1"/>
    <property type="gene ID" value="ENSSAUG00010016827.1"/>
</dbReference>
<evidence type="ECO:0000313" key="16">
    <source>
        <dbReference type="Proteomes" id="UP000472265"/>
    </source>
</evidence>
<organism evidence="15 16">
    <name type="scientific">Sparus aurata</name>
    <name type="common">Gilthead sea bream</name>
    <dbReference type="NCBI Taxonomy" id="8175"/>
    <lineage>
        <taxon>Eukaryota</taxon>
        <taxon>Metazoa</taxon>
        <taxon>Chordata</taxon>
        <taxon>Craniata</taxon>
        <taxon>Vertebrata</taxon>
        <taxon>Euteleostomi</taxon>
        <taxon>Actinopterygii</taxon>
        <taxon>Neopterygii</taxon>
        <taxon>Teleostei</taxon>
        <taxon>Neoteleostei</taxon>
        <taxon>Acanthomorphata</taxon>
        <taxon>Eupercaria</taxon>
        <taxon>Spariformes</taxon>
        <taxon>Sparidae</taxon>
        <taxon>Sparus</taxon>
    </lineage>
</organism>
<dbReference type="PANTHER" id="PTHR47959">
    <property type="entry name" value="ATP-DEPENDENT RNA HELICASE RHLE-RELATED"/>
    <property type="match status" value="1"/>
</dbReference>
<dbReference type="GO" id="GO:0016787">
    <property type="term" value="F:hydrolase activity"/>
    <property type="evidence" value="ECO:0007669"/>
    <property type="project" value="UniProtKB-KW"/>
</dbReference>
<dbReference type="Gene3D" id="3.40.50.300">
    <property type="entry name" value="P-loop containing nucleotide triphosphate hydrolases"/>
    <property type="match status" value="2"/>
</dbReference>
<dbReference type="GeneTree" id="ENSGT00550000074863"/>
<evidence type="ECO:0000256" key="10">
    <source>
        <dbReference type="PROSITE-ProRule" id="PRU00552"/>
    </source>
</evidence>
<dbReference type="SMART" id="SM00487">
    <property type="entry name" value="DEXDc"/>
    <property type="match status" value="1"/>
</dbReference>
<evidence type="ECO:0000256" key="8">
    <source>
        <dbReference type="ARBA" id="ARBA00044533"/>
    </source>
</evidence>
<feature type="compositionally biased region" description="Polar residues" evidence="11">
    <location>
        <begin position="608"/>
        <end position="619"/>
    </location>
</feature>
<dbReference type="InterPro" id="IPR014001">
    <property type="entry name" value="Helicase_ATP-bd"/>
</dbReference>
<dbReference type="InterPro" id="IPR044764">
    <property type="entry name" value="DDX52/Rok1_DEADc"/>
</dbReference>
<feature type="domain" description="DEAD-box RNA helicase Q" evidence="14">
    <location>
        <begin position="156"/>
        <end position="184"/>
    </location>
</feature>
<keyword evidence="16" id="KW-1185">Reference proteome</keyword>
<evidence type="ECO:0000256" key="4">
    <source>
        <dbReference type="ARBA" id="ARBA00022806"/>
    </source>
</evidence>
<keyword evidence="2" id="KW-0547">Nucleotide-binding</keyword>
<protein>
    <recommendedName>
        <fullName evidence="8">Probable ATP-dependent RNA helicase DDX52</fullName>
        <ecNumber evidence="1">3.6.4.13</ecNumber>
    </recommendedName>
</protein>
<dbReference type="EC" id="3.6.4.13" evidence="1"/>
<evidence type="ECO:0000256" key="5">
    <source>
        <dbReference type="ARBA" id="ARBA00022840"/>
    </source>
</evidence>
<reference evidence="15" key="1">
    <citation type="submission" date="2021-04" db="EMBL/GenBank/DDBJ databases">
        <authorList>
            <consortium name="Wellcome Sanger Institute Data Sharing"/>
        </authorList>
    </citation>
    <scope>NUCLEOTIDE SEQUENCE [LARGE SCALE GENOMIC DNA]</scope>
</reference>
<feature type="compositionally biased region" description="Basic residues" evidence="11">
    <location>
        <begin position="568"/>
        <end position="577"/>
    </location>
</feature>
<dbReference type="PROSITE" id="PS51192">
    <property type="entry name" value="HELICASE_ATP_BIND_1"/>
    <property type="match status" value="1"/>
</dbReference>
<keyword evidence="5" id="KW-0067">ATP-binding</keyword>
<accession>A0A671WNJ8</accession>
<dbReference type="AlphaFoldDB" id="A0A671WNJ8"/>
<evidence type="ECO:0000259" key="13">
    <source>
        <dbReference type="PROSITE" id="PS51194"/>
    </source>
</evidence>
<dbReference type="GO" id="GO:0003724">
    <property type="term" value="F:RNA helicase activity"/>
    <property type="evidence" value="ECO:0007669"/>
    <property type="project" value="UniProtKB-EC"/>
</dbReference>
<evidence type="ECO:0000313" key="15">
    <source>
        <dbReference type="Ensembl" id="ENSSAUP00010040307.1"/>
    </source>
</evidence>
<evidence type="ECO:0000256" key="11">
    <source>
        <dbReference type="SAM" id="MobiDB-lite"/>
    </source>
</evidence>
<dbReference type="FunFam" id="3.40.50.300:FF:000906">
    <property type="entry name" value="Probable ATP-dependent RNA helicase DDX52"/>
    <property type="match status" value="1"/>
</dbReference>
<reference evidence="15" key="2">
    <citation type="submission" date="2025-08" db="UniProtKB">
        <authorList>
            <consortium name="Ensembl"/>
        </authorList>
    </citation>
    <scope>IDENTIFICATION</scope>
</reference>
<dbReference type="PANTHER" id="PTHR47959:SF15">
    <property type="entry name" value="RNA HELICASE"/>
    <property type="match status" value="1"/>
</dbReference>
<reference evidence="15" key="3">
    <citation type="submission" date="2025-09" db="UniProtKB">
        <authorList>
            <consortium name="Ensembl"/>
        </authorList>
    </citation>
    <scope>IDENTIFICATION</scope>
</reference>
<dbReference type="InterPro" id="IPR027417">
    <property type="entry name" value="P-loop_NTPase"/>
</dbReference>
<dbReference type="PROSITE" id="PS51195">
    <property type="entry name" value="Q_MOTIF"/>
    <property type="match status" value="1"/>
</dbReference>
<dbReference type="GO" id="GO:0005829">
    <property type="term" value="C:cytosol"/>
    <property type="evidence" value="ECO:0007669"/>
    <property type="project" value="TreeGrafter"/>
</dbReference>
<feature type="region of interest" description="Disordered" evidence="11">
    <location>
        <begin position="43"/>
        <end position="106"/>
    </location>
</feature>
<dbReference type="GO" id="GO:0003723">
    <property type="term" value="F:RNA binding"/>
    <property type="evidence" value="ECO:0007669"/>
    <property type="project" value="UniProtKB-KW"/>
</dbReference>
<feature type="compositionally biased region" description="Acidic residues" evidence="11">
    <location>
        <begin position="61"/>
        <end position="78"/>
    </location>
</feature>
<feature type="domain" description="Helicase C-terminal" evidence="13">
    <location>
        <begin position="419"/>
        <end position="561"/>
    </location>
</feature>
<evidence type="ECO:0000256" key="2">
    <source>
        <dbReference type="ARBA" id="ARBA00022741"/>
    </source>
</evidence>
<dbReference type="Proteomes" id="UP000472265">
    <property type="component" value="Chromosome 13"/>
</dbReference>
<dbReference type="InterPro" id="IPR014014">
    <property type="entry name" value="RNA_helicase_DEAD_Q_motif"/>
</dbReference>
<keyword evidence="6" id="KW-0694">RNA-binding</keyword>
<evidence type="ECO:0000256" key="7">
    <source>
        <dbReference type="ARBA" id="ARBA00024355"/>
    </source>
</evidence>
<name>A0A671WNJ8_SPAAU</name>
<dbReference type="GO" id="GO:0030490">
    <property type="term" value="P:maturation of SSU-rRNA"/>
    <property type="evidence" value="ECO:0007669"/>
    <property type="project" value="InterPro"/>
</dbReference>
<dbReference type="SMART" id="SM00490">
    <property type="entry name" value="HELICc"/>
    <property type="match status" value="1"/>
</dbReference>
<feature type="compositionally biased region" description="Low complexity" evidence="11">
    <location>
        <begin position="46"/>
        <end position="57"/>
    </location>
</feature>
<dbReference type="InterPro" id="IPR011545">
    <property type="entry name" value="DEAD/DEAH_box_helicase_dom"/>
</dbReference>
<dbReference type="CDD" id="cd17957">
    <property type="entry name" value="DEADc_DDX52"/>
    <property type="match status" value="1"/>
</dbReference>
<dbReference type="SUPFAM" id="SSF52540">
    <property type="entry name" value="P-loop containing nucleoside triphosphate hydrolases"/>
    <property type="match status" value="1"/>
</dbReference>
<feature type="region of interest" description="Disordered" evidence="11">
    <location>
        <begin position="568"/>
        <end position="665"/>
    </location>
</feature>
<sequence>MDAFDLFRKLGAGAKFDLKRFGQDAARFKVNLTDAADPLSAIDFFGTGSTNGSQSNSKVTEEEEGDGEEYEEGGESEDSGAGGKRKHKDEERDVKRKKKKTKRKQTELEGTGCGCLELTGRFQLFLSFPDVNRIRSQHRINVHGSDVPDPVCTFEELQSEYRLNPRVIQNLKDAGLNSPTPVQMQAIPLMMHGRELLACAPTGSGKTLAFCLPLLAHLQQPANLGFRAVIISPTRELASQTYRELLRLSEGVGFRVHIIDKASLAAKKYGPQSSKKYDILVSTPNRLIFLLNQDPPALDLSSVEWLVVDESDKLFEGGKTGFREQLATVFLACSGSKVRRAFYSATCTSDVEQWCRLNLDNLVSVNIGHRNTAVETVEQELLFVGTENGKLVAMRDIIKKVRTLFKLAKNSILMTKGCPLRCFQGFLPPMLVFVQSIDRARELFHELVYEGINVDVIHADRTQQQRDNVVSSFRSGKIWVLICTALLARGIDFKGVNLVLNYDFPTSAVEYIHRIGRTGRAGHQGKAITFFTENDKPLLRSIANVIKQAGCPVPDYMIGFKKIHSKVKRRLEKRPPKRSAICTTPRFLMKKKGNAPNRGQKGEKQAASGEQNGSETAVKQQKGEKSTKGQGLKKRSKSQKGGGTEKHKKASQKTGANPSGAKFKK</sequence>
<evidence type="ECO:0000256" key="6">
    <source>
        <dbReference type="ARBA" id="ARBA00022884"/>
    </source>
</evidence>
<keyword evidence="3" id="KW-0378">Hydrolase</keyword>
<keyword evidence="4" id="KW-0347">Helicase</keyword>
<dbReference type="PROSITE" id="PS51194">
    <property type="entry name" value="HELICASE_CTER"/>
    <property type="match status" value="1"/>
</dbReference>
<feature type="domain" description="Helicase ATP-binding" evidence="12">
    <location>
        <begin position="187"/>
        <end position="365"/>
    </location>
</feature>
<proteinExistence type="inferred from homology"/>
<feature type="short sequence motif" description="Q motif" evidence="10">
    <location>
        <begin position="156"/>
        <end position="184"/>
    </location>
</feature>
<dbReference type="InterPro" id="IPR001650">
    <property type="entry name" value="Helicase_C-like"/>
</dbReference>
<gene>
    <name evidence="15" type="primary">DDX52</name>
    <name evidence="15" type="synonym">ddx52</name>
</gene>
<evidence type="ECO:0000256" key="1">
    <source>
        <dbReference type="ARBA" id="ARBA00012552"/>
    </source>
</evidence>
<evidence type="ECO:0000256" key="3">
    <source>
        <dbReference type="ARBA" id="ARBA00022801"/>
    </source>
</evidence>
<comment type="similarity">
    <text evidence="7">Belongs to the DEAD box helicase family. DDX52/ROK1 subfamily.</text>
</comment>
<dbReference type="Pfam" id="PF00270">
    <property type="entry name" value="DEAD"/>
    <property type="match status" value="1"/>
</dbReference>
<dbReference type="GO" id="GO:0005524">
    <property type="term" value="F:ATP binding"/>
    <property type="evidence" value="ECO:0007669"/>
    <property type="project" value="UniProtKB-KW"/>
</dbReference>
<evidence type="ECO:0000259" key="12">
    <source>
        <dbReference type="PROSITE" id="PS51192"/>
    </source>
</evidence>
<comment type="catalytic activity">
    <reaction evidence="9">
        <text>ATP + H2O = ADP + phosphate + H(+)</text>
        <dbReference type="Rhea" id="RHEA:13065"/>
        <dbReference type="ChEBI" id="CHEBI:15377"/>
        <dbReference type="ChEBI" id="CHEBI:15378"/>
        <dbReference type="ChEBI" id="CHEBI:30616"/>
        <dbReference type="ChEBI" id="CHEBI:43474"/>
        <dbReference type="ChEBI" id="CHEBI:456216"/>
        <dbReference type="EC" id="3.6.4.13"/>
    </reaction>
</comment>
<dbReference type="CDD" id="cd18787">
    <property type="entry name" value="SF2_C_DEAD"/>
    <property type="match status" value="1"/>
</dbReference>
<dbReference type="Pfam" id="PF00271">
    <property type="entry name" value="Helicase_C"/>
    <property type="match status" value="1"/>
</dbReference>
<evidence type="ECO:0000259" key="14">
    <source>
        <dbReference type="PROSITE" id="PS51195"/>
    </source>
</evidence>